<dbReference type="PANTHER" id="PTHR42850">
    <property type="entry name" value="METALLOPHOSPHOESTERASE"/>
    <property type="match status" value="1"/>
</dbReference>
<dbReference type="SUPFAM" id="SSF56300">
    <property type="entry name" value="Metallo-dependent phosphatases"/>
    <property type="match status" value="1"/>
</dbReference>
<dbReference type="PANTHER" id="PTHR42850:SF2">
    <property type="entry name" value="BLL5683 PROTEIN"/>
    <property type="match status" value="1"/>
</dbReference>
<dbReference type="RefSeq" id="WP_115603154.1">
    <property type="nucleotide sequence ID" value="NZ_SADD01000001.1"/>
</dbReference>
<keyword evidence="4" id="KW-1185">Reference proteome</keyword>
<sequence length="290" mass="32393">MPTIAILADVHANLFALDAVIADIARHEIDEVIVAGDMVGRGPQGSAVVARIAELGWRSVKGNHEDYLLSFCRGDIPEPWCTLDEWAGSRWMADELSEEAVAFIDALPFSLHAESDPTLEVFHGSPRSHSEGIGAWTPDDRLRAHFDAIEGSTLICAHTHRPLVHRFDDGLIVNVGSVGLPFNGDWRAQYAILTGSGPSREVTLRQVEYDREGFLRHYQRSGFLTEGNITARLLYREVQAARPFLVPFLKWAELTEREPALDALDDFDAVYEPGISMLDFLKRIDPSERF</sequence>
<evidence type="ECO:0000256" key="1">
    <source>
        <dbReference type="ARBA" id="ARBA00008950"/>
    </source>
</evidence>
<evidence type="ECO:0000259" key="2">
    <source>
        <dbReference type="Pfam" id="PF12850"/>
    </source>
</evidence>
<name>A0ABY0CWH9_9DELT</name>
<comment type="similarity">
    <text evidence="1">Belongs to the metallophosphoesterase superfamily. YfcE family.</text>
</comment>
<dbReference type="InterPro" id="IPR050126">
    <property type="entry name" value="Ap4A_hydrolase"/>
</dbReference>
<dbReference type="InterPro" id="IPR029052">
    <property type="entry name" value="Metallo-depent_PP-like"/>
</dbReference>
<dbReference type="EMBL" id="SADD01000001">
    <property type="protein sequence ID" value="RVU48248.1"/>
    <property type="molecule type" value="Genomic_DNA"/>
</dbReference>
<comment type="caution">
    <text evidence="3">The sequence shown here is derived from an EMBL/GenBank/DDBJ whole genome shotgun (WGS) entry which is preliminary data.</text>
</comment>
<proteinExistence type="inferred from homology"/>
<protein>
    <submittedName>
        <fullName evidence="3">Metallophosphoesterase</fullName>
    </submittedName>
</protein>
<organism evidence="3 4">
    <name type="scientific">Lujinxingia sediminis</name>
    <dbReference type="NCBI Taxonomy" id="2480984"/>
    <lineage>
        <taxon>Bacteria</taxon>
        <taxon>Deltaproteobacteria</taxon>
        <taxon>Bradymonadales</taxon>
        <taxon>Lujinxingiaceae</taxon>
        <taxon>Lujinxingia</taxon>
    </lineage>
</organism>
<evidence type="ECO:0000313" key="3">
    <source>
        <dbReference type="EMBL" id="RVU48248.1"/>
    </source>
</evidence>
<dbReference type="InterPro" id="IPR024654">
    <property type="entry name" value="Calcineurin-like_PHP_lpxH"/>
</dbReference>
<reference evidence="3 4" key="1">
    <citation type="submission" date="2019-01" db="EMBL/GenBank/DDBJ databases">
        <title>Lujinxingia litoralis gen. nov., sp. nov. and Lujinxingia sediminis gen. nov., sp. nov., new members in the order Bradymonadales, isolated from coastal sediment.</title>
        <authorList>
            <person name="Li C.-M."/>
        </authorList>
    </citation>
    <scope>NUCLEOTIDE SEQUENCE [LARGE SCALE GENOMIC DNA]</scope>
    <source>
        <strain evidence="3 4">SEH01</strain>
    </source>
</reference>
<feature type="domain" description="Calcineurin-like phosphoesterase" evidence="2">
    <location>
        <begin position="4"/>
        <end position="194"/>
    </location>
</feature>
<dbReference type="Proteomes" id="UP000282926">
    <property type="component" value="Unassembled WGS sequence"/>
</dbReference>
<accession>A0ABY0CWH9</accession>
<evidence type="ECO:0000313" key="4">
    <source>
        <dbReference type="Proteomes" id="UP000282926"/>
    </source>
</evidence>
<gene>
    <name evidence="3" type="ORF">EA187_02090</name>
</gene>
<dbReference type="Gene3D" id="3.60.21.10">
    <property type="match status" value="1"/>
</dbReference>
<dbReference type="Pfam" id="PF12850">
    <property type="entry name" value="Metallophos_2"/>
    <property type="match status" value="1"/>
</dbReference>